<proteinExistence type="predicted"/>
<dbReference type="EMBL" id="JBBNAG010000005">
    <property type="protein sequence ID" value="KAK9133150.1"/>
    <property type="molecule type" value="Genomic_DNA"/>
</dbReference>
<keyword evidence="2" id="KW-1185">Reference proteome</keyword>
<dbReference type="AlphaFoldDB" id="A0AAP0P9S8"/>
<evidence type="ECO:0000313" key="2">
    <source>
        <dbReference type="Proteomes" id="UP001419268"/>
    </source>
</evidence>
<gene>
    <name evidence="1" type="ORF">Scep_012678</name>
</gene>
<protein>
    <submittedName>
        <fullName evidence="1">Uncharacterized protein</fullName>
    </submittedName>
</protein>
<name>A0AAP0P9S8_9MAGN</name>
<organism evidence="1 2">
    <name type="scientific">Stephania cephalantha</name>
    <dbReference type="NCBI Taxonomy" id="152367"/>
    <lineage>
        <taxon>Eukaryota</taxon>
        <taxon>Viridiplantae</taxon>
        <taxon>Streptophyta</taxon>
        <taxon>Embryophyta</taxon>
        <taxon>Tracheophyta</taxon>
        <taxon>Spermatophyta</taxon>
        <taxon>Magnoliopsida</taxon>
        <taxon>Ranunculales</taxon>
        <taxon>Menispermaceae</taxon>
        <taxon>Menispermoideae</taxon>
        <taxon>Cissampelideae</taxon>
        <taxon>Stephania</taxon>
    </lineage>
</organism>
<dbReference type="Proteomes" id="UP001419268">
    <property type="component" value="Unassembled WGS sequence"/>
</dbReference>
<accession>A0AAP0P9S8</accession>
<sequence length="62" mass="6824">MDTKVQVKIGSLKAKKVGIRVICNGIQAAVERKGKSAVSDSGSFSNAKCKVDLRIKIWKWTF</sequence>
<evidence type="ECO:0000313" key="1">
    <source>
        <dbReference type="EMBL" id="KAK9133150.1"/>
    </source>
</evidence>
<reference evidence="1 2" key="1">
    <citation type="submission" date="2024-01" db="EMBL/GenBank/DDBJ databases">
        <title>Genome assemblies of Stephania.</title>
        <authorList>
            <person name="Yang L."/>
        </authorList>
    </citation>
    <scope>NUCLEOTIDE SEQUENCE [LARGE SCALE GENOMIC DNA]</scope>
    <source>
        <strain evidence="1">JXDWG</strain>
        <tissue evidence="1">Leaf</tissue>
    </source>
</reference>
<comment type="caution">
    <text evidence="1">The sequence shown here is derived from an EMBL/GenBank/DDBJ whole genome shotgun (WGS) entry which is preliminary data.</text>
</comment>